<feature type="transmembrane region" description="Helical" evidence="1">
    <location>
        <begin position="35"/>
        <end position="53"/>
    </location>
</feature>
<feature type="transmembrane region" description="Helical" evidence="1">
    <location>
        <begin position="59"/>
        <end position="78"/>
    </location>
</feature>
<sequence length="128" mass="15129">MIVVFAGFLVFLFCMYFIKKPYFTLQHIKIKRSKSLLITELSIGVIIFLYIIFAGDFRLVRFLLELIAVILFLLEMWLRVPAIESDFSLSSDEKVMLNKKAKKDFYSILPIFFIAICMFIFNYLKTLK</sequence>
<dbReference type="EMBL" id="CACRUF010000012">
    <property type="protein sequence ID" value="VYT79912.1"/>
    <property type="molecule type" value="Genomic_DNA"/>
</dbReference>
<keyword evidence="1" id="KW-1133">Transmembrane helix</keyword>
<keyword evidence="1" id="KW-0472">Membrane</keyword>
<evidence type="ECO:0000313" key="2">
    <source>
        <dbReference type="EMBL" id="VYT79912.1"/>
    </source>
</evidence>
<keyword evidence="1" id="KW-0812">Transmembrane</keyword>
<protein>
    <submittedName>
        <fullName evidence="2">Uncharacterized protein</fullName>
    </submittedName>
</protein>
<dbReference type="AlphaFoldDB" id="A0A6N2ZT69"/>
<reference evidence="2" key="1">
    <citation type="submission" date="2019-11" db="EMBL/GenBank/DDBJ databases">
        <authorList>
            <person name="Feng L."/>
        </authorList>
    </citation>
    <scope>NUCLEOTIDE SEQUENCE</scope>
    <source>
        <strain evidence="2">VdisparLFYP95</strain>
    </source>
</reference>
<name>A0A6N2ZT69_9FIRM</name>
<evidence type="ECO:0000256" key="1">
    <source>
        <dbReference type="SAM" id="Phobius"/>
    </source>
</evidence>
<dbReference type="RefSeq" id="WP_156719155.1">
    <property type="nucleotide sequence ID" value="NZ_CACRUF010000012.1"/>
</dbReference>
<accession>A0A6N2ZT69</accession>
<feature type="transmembrane region" description="Helical" evidence="1">
    <location>
        <begin position="6"/>
        <end position="23"/>
    </location>
</feature>
<gene>
    <name evidence="2" type="ORF">VDLFYP95_00008</name>
</gene>
<feature type="transmembrane region" description="Helical" evidence="1">
    <location>
        <begin position="105"/>
        <end position="124"/>
    </location>
</feature>
<organism evidence="2">
    <name type="scientific">Veillonella dispar</name>
    <dbReference type="NCBI Taxonomy" id="39778"/>
    <lineage>
        <taxon>Bacteria</taxon>
        <taxon>Bacillati</taxon>
        <taxon>Bacillota</taxon>
        <taxon>Negativicutes</taxon>
        <taxon>Veillonellales</taxon>
        <taxon>Veillonellaceae</taxon>
        <taxon>Veillonella</taxon>
    </lineage>
</organism>
<proteinExistence type="predicted"/>